<keyword evidence="5" id="KW-0274">FAD</keyword>
<evidence type="ECO:0000259" key="12">
    <source>
        <dbReference type="PROSITE" id="PS51379"/>
    </source>
</evidence>
<reference evidence="15" key="1">
    <citation type="submission" date="2009-08" db="EMBL/GenBank/DDBJ databases">
        <title>The complete genome of Chitinophaga pinensis DSM 2588.</title>
        <authorList>
            <consortium name="US DOE Joint Genome Institute (JGI-PGF)"/>
            <person name="Lucas S."/>
            <person name="Copeland A."/>
            <person name="Lapidus A."/>
            <person name="Glavina del Rio T."/>
            <person name="Dalin E."/>
            <person name="Tice H."/>
            <person name="Bruce D."/>
            <person name="Goodwin L."/>
            <person name="Pitluck S."/>
            <person name="Kyrpides N."/>
            <person name="Mavromatis K."/>
            <person name="Ivanova N."/>
            <person name="Mikhailova N."/>
            <person name="Sims D."/>
            <person name="Meinche L."/>
            <person name="Brettin T."/>
            <person name="Detter J.C."/>
            <person name="Han C."/>
            <person name="Larimer F."/>
            <person name="Land M."/>
            <person name="Hauser L."/>
            <person name="Markowitz V."/>
            <person name="Cheng J.-F."/>
            <person name="Hugenholtz P."/>
            <person name="Woyke T."/>
            <person name="Wu D."/>
            <person name="Spring S."/>
            <person name="Klenk H.-P."/>
            <person name="Eisen J.A."/>
        </authorList>
    </citation>
    <scope>NUCLEOTIDE SEQUENCE [LARGE SCALE GENOMIC DNA]</scope>
    <source>
        <strain evidence="15">ATCC 43595 / DSM 2588 / LMG 13176 / NBRC 15968 / NCIMB 11800 / UQM 2034</strain>
    </source>
</reference>
<dbReference type="PANTHER" id="PTHR11748">
    <property type="entry name" value="D-LACTATE DEHYDROGENASE"/>
    <property type="match status" value="1"/>
</dbReference>
<dbReference type="SUPFAM" id="SSF56176">
    <property type="entry name" value="FAD-binding/transporter-associated domain-like"/>
    <property type="match status" value="1"/>
</dbReference>
<feature type="domain" description="4Fe-4S ferredoxin-type" evidence="12">
    <location>
        <begin position="557"/>
        <end position="588"/>
    </location>
</feature>
<evidence type="ECO:0000256" key="2">
    <source>
        <dbReference type="ARBA" id="ARBA00008000"/>
    </source>
</evidence>
<dbReference type="PROSITE" id="PS51387">
    <property type="entry name" value="FAD_PCMH"/>
    <property type="match status" value="1"/>
</dbReference>
<evidence type="ECO:0000259" key="13">
    <source>
        <dbReference type="PROSITE" id="PS51387"/>
    </source>
</evidence>
<dbReference type="Pfam" id="PF01565">
    <property type="entry name" value="FAD_binding_4"/>
    <property type="match status" value="1"/>
</dbReference>
<dbReference type="Pfam" id="PF02913">
    <property type="entry name" value="FAD-oxidase_C"/>
    <property type="match status" value="1"/>
</dbReference>
<dbReference type="PROSITE" id="PS51379">
    <property type="entry name" value="4FE4S_FER_2"/>
    <property type="match status" value="1"/>
</dbReference>
<comment type="cofactor">
    <cofactor evidence="1">
        <name>FAD</name>
        <dbReference type="ChEBI" id="CHEBI:57692"/>
    </cofactor>
</comment>
<dbReference type="Gene3D" id="3.30.70.2740">
    <property type="match status" value="1"/>
</dbReference>
<dbReference type="SUPFAM" id="SSF46548">
    <property type="entry name" value="alpha-helical ferredoxin"/>
    <property type="match status" value="1"/>
</dbReference>
<keyword evidence="7 14" id="KW-0560">Oxidoreductase</keyword>
<proteinExistence type="inferred from homology"/>
<dbReference type="GO" id="GO:0008720">
    <property type="term" value="F:D-lactate dehydrogenase (NAD+) activity"/>
    <property type="evidence" value="ECO:0007669"/>
    <property type="project" value="TreeGrafter"/>
</dbReference>
<dbReference type="InterPro" id="IPR009051">
    <property type="entry name" value="Helical_ferredxn"/>
</dbReference>
<dbReference type="Pfam" id="PF13183">
    <property type="entry name" value="Fer4_8"/>
    <property type="match status" value="1"/>
</dbReference>
<reference evidence="14 15" key="2">
    <citation type="journal article" date="2010" name="Stand. Genomic Sci.">
        <title>Complete genome sequence of Chitinophaga pinensis type strain (UQM 2034).</title>
        <authorList>
            <person name="Glavina Del Rio T."/>
            <person name="Abt B."/>
            <person name="Spring S."/>
            <person name="Lapidus A."/>
            <person name="Nolan M."/>
            <person name="Tice H."/>
            <person name="Copeland A."/>
            <person name="Cheng J.F."/>
            <person name="Chen F."/>
            <person name="Bruce D."/>
            <person name="Goodwin L."/>
            <person name="Pitluck S."/>
            <person name="Ivanova N."/>
            <person name="Mavromatis K."/>
            <person name="Mikhailova N."/>
            <person name="Pati A."/>
            <person name="Chen A."/>
            <person name="Palaniappan K."/>
            <person name="Land M."/>
            <person name="Hauser L."/>
            <person name="Chang Y.J."/>
            <person name="Jeffries C.D."/>
            <person name="Chain P."/>
            <person name="Saunders E."/>
            <person name="Detter J.C."/>
            <person name="Brettin T."/>
            <person name="Rohde M."/>
            <person name="Goker M."/>
            <person name="Bristow J."/>
            <person name="Eisen J.A."/>
            <person name="Markowitz V."/>
            <person name="Hugenholtz P."/>
            <person name="Kyrpides N.C."/>
            <person name="Klenk H.P."/>
            <person name="Lucas S."/>
        </authorList>
    </citation>
    <scope>NUCLEOTIDE SEQUENCE [LARGE SCALE GENOMIC DNA]</scope>
    <source>
        <strain evidence="15">ATCC 43595 / DSM 2588 / LMG 13176 / NBRC 15968 / NCIMB 11800 / UQM 2034</strain>
    </source>
</reference>
<dbReference type="InterPro" id="IPR016169">
    <property type="entry name" value="FAD-bd_PCMH_sub2"/>
</dbReference>
<keyword evidence="3" id="KW-0285">Flavoprotein</keyword>
<evidence type="ECO:0000256" key="8">
    <source>
        <dbReference type="ARBA" id="ARBA00023004"/>
    </source>
</evidence>
<dbReference type="InterPro" id="IPR006094">
    <property type="entry name" value="Oxid_FAD_bind_N"/>
</dbReference>
<evidence type="ECO:0000313" key="15">
    <source>
        <dbReference type="Proteomes" id="UP000002215"/>
    </source>
</evidence>
<dbReference type="InterPro" id="IPR004113">
    <property type="entry name" value="FAD-bd_oxidored_4_C"/>
</dbReference>
<protein>
    <recommendedName>
        <fullName evidence="10">D-lactate dehydrogenase (cytochrome)</fullName>
        <ecNumber evidence="10">1.1.2.4</ecNumber>
    </recommendedName>
</protein>
<dbReference type="GO" id="GO:0046872">
    <property type="term" value="F:metal ion binding"/>
    <property type="evidence" value="ECO:0007669"/>
    <property type="project" value="UniProtKB-KW"/>
</dbReference>
<gene>
    <name evidence="14" type="ordered locus">Cpin_4837</name>
</gene>
<dbReference type="InterPro" id="IPR016167">
    <property type="entry name" value="FAD-bd_PCMH_sub1"/>
</dbReference>
<dbReference type="EC" id="1.1.2.4" evidence="10"/>
<dbReference type="Gene3D" id="3.30.465.10">
    <property type="match status" value="1"/>
</dbReference>
<dbReference type="PROSITE" id="PS00198">
    <property type="entry name" value="4FE4S_FER_1"/>
    <property type="match status" value="1"/>
</dbReference>
<comment type="similarity">
    <text evidence="2">Belongs to the FAD-binding oxidoreductase/transferase type 4 family.</text>
</comment>
<dbReference type="InterPro" id="IPR016166">
    <property type="entry name" value="FAD-bd_PCMH"/>
</dbReference>
<feature type="compositionally biased region" description="Basic and acidic residues" evidence="11">
    <location>
        <begin position="10"/>
        <end position="25"/>
    </location>
</feature>
<organism evidence="14 15">
    <name type="scientific">Chitinophaga pinensis (strain ATCC 43595 / DSM 2588 / LMG 13176 / NBRC 15968 / NCIMB 11800 / UQM 2034)</name>
    <dbReference type="NCBI Taxonomy" id="485918"/>
    <lineage>
        <taxon>Bacteria</taxon>
        <taxon>Pseudomonadati</taxon>
        <taxon>Bacteroidota</taxon>
        <taxon>Chitinophagia</taxon>
        <taxon>Chitinophagales</taxon>
        <taxon>Chitinophagaceae</taxon>
        <taxon>Chitinophaga</taxon>
    </lineage>
</organism>
<evidence type="ECO:0000256" key="4">
    <source>
        <dbReference type="ARBA" id="ARBA00022723"/>
    </source>
</evidence>
<evidence type="ECO:0000313" key="14">
    <source>
        <dbReference type="EMBL" id="ACU62271.1"/>
    </source>
</evidence>
<accession>A0A979GX90</accession>
<dbReference type="InterPro" id="IPR016164">
    <property type="entry name" value="FAD-linked_Oxase-like_C"/>
</dbReference>
<dbReference type="EMBL" id="CP001699">
    <property type="protein sequence ID" value="ACU62271.1"/>
    <property type="molecule type" value="Genomic_DNA"/>
</dbReference>
<keyword evidence="6" id="KW-0809">Transit peptide</keyword>
<dbReference type="GO" id="GO:0004458">
    <property type="term" value="F:D-lactate dehydrogenase (cytochrome) activity"/>
    <property type="evidence" value="ECO:0007669"/>
    <property type="project" value="UniProtKB-EC"/>
</dbReference>
<evidence type="ECO:0000256" key="3">
    <source>
        <dbReference type="ARBA" id="ARBA00022630"/>
    </source>
</evidence>
<dbReference type="InterPro" id="IPR036318">
    <property type="entry name" value="FAD-bd_PCMH-like_sf"/>
</dbReference>
<dbReference type="GO" id="GO:0071949">
    <property type="term" value="F:FAD binding"/>
    <property type="evidence" value="ECO:0007669"/>
    <property type="project" value="InterPro"/>
</dbReference>
<dbReference type="PANTHER" id="PTHR11748:SF111">
    <property type="entry name" value="D-LACTATE DEHYDROGENASE, MITOCHONDRIAL-RELATED"/>
    <property type="match status" value="1"/>
</dbReference>
<dbReference type="InterPro" id="IPR017900">
    <property type="entry name" value="4Fe4S_Fe_S_CS"/>
</dbReference>
<keyword evidence="8" id="KW-0408">Iron</keyword>
<feature type="region of interest" description="Disordered" evidence="11">
    <location>
        <begin position="1"/>
        <end position="30"/>
    </location>
</feature>
<dbReference type="KEGG" id="cpi:Cpin_4837"/>
<dbReference type="SUPFAM" id="SSF55103">
    <property type="entry name" value="FAD-linked oxidases, C-terminal domain"/>
    <property type="match status" value="1"/>
</dbReference>
<dbReference type="Gene3D" id="1.10.1060.10">
    <property type="entry name" value="Alpha-helical ferredoxin"/>
    <property type="match status" value="1"/>
</dbReference>
<keyword evidence="4" id="KW-0479">Metal-binding</keyword>
<evidence type="ECO:0000256" key="11">
    <source>
        <dbReference type="SAM" id="MobiDB-lite"/>
    </source>
</evidence>
<evidence type="ECO:0000256" key="10">
    <source>
        <dbReference type="ARBA" id="ARBA00038897"/>
    </source>
</evidence>
<dbReference type="Gene3D" id="3.30.43.10">
    <property type="entry name" value="Uridine Diphospho-n-acetylenolpyruvylglucosamine Reductase, domain 2"/>
    <property type="match status" value="1"/>
</dbReference>
<dbReference type="OrthoDB" id="9767256at2"/>
<keyword evidence="9" id="KW-0411">Iron-sulfur</keyword>
<feature type="domain" description="FAD-binding PCMH-type" evidence="13">
    <location>
        <begin position="66"/>
        <end position="294"/>
    </location>
</feature>
<dbReference type="GO" id="GO:0051536">
    <property type="term" value="F:iron-sulfur cluster binding"/>
    <property type="evidence" value="ECO:0007669"/>
    <property type="project" value="UniProtKB-KW"/>
</dbReference>
<evidence type="ECO:0000256" key="9">
    <source>
        <dbReference type="ARBA" id="ARBA00023014"/>
    </source>
</evidence>
<evidence type="ECO:0000256" key="6">
    <source>
        <dbReference type="ARBA" id="ARBA00022946"/>
    </source>
</evidence>
<dbReference type="InterPro" id="IPR017896">
    <property type="entry name" value="4Fe4S_Fe-S-bd"/>
</dbReference>
<dbReference type="RefSeq" id="WP_012792439.1">
    <property type="nucleotide sequence ID" value="NC_013132.1"/>
</dbReference>
<evidence type="ECO:0000256" key="1">
    <source>
        <dbReference type="ARBA" id="ARBA00001974"/>
    </source>
</evidence>
<dbReference type="Proteomes" id="UP000002215">
    <property type="component" value="Chromosome"/>
</dbReference>
<sequence>MKKLLSPDPAKIEPLPHEPTHDRAPDSVAEGTPQWLKKDMIGLLGEEQVLYKALDLIRYATDASPYRMIPKVVVTPTSEEQVLAIFKYSREKQIPVTIRASGSSLSGQAQGDGILLDARKHWAGATVEAAGKQLRVRPGTIMFRANLALRPYGYRLGPDPASGSVASIGGVVANNSSGMCCGTAQNSYKTISSLSFMLPSGTRINTADPDAEAQFQRAEPALCEGLKEIKAEIEADAALSARIVKKFSIKNTTGYHMGAFLDGKTPLEIFRRLMVGSEGTLGFISEVVFDTVPDDLHRLTAFLIFPDMYSACAAVAPFIKAGAMAVELSDRASLHAVEGKPGVPDRWEAFDENATGLLVEFRVATKELLAVAEQAANDILLTLPLLEPGSFTKDPKLAAQFWTVRNGLLPSVGGTRPSGTSLILEDVCFPPERLAEGAVDLQLLIARHGYKGYVFGHASAGNLHFLVTPSFNSAEELQRFDAFLRDVIELVVGKYDGSLKAEHGTGRNIAPFVEHEWGPKLTGLMWKLKRLADPDGILGPGVLLSADPASHLQHLHTIPTVENEVDRCIECGYCEPVCPSRNLSTTPRQRIALRREMLRQPQGSPVTAALLQEYEYSAIETCAGDGSCEIACPLDINTGVLMKEFRSMEHTRKAEQIALKLAKNWGTVEKVMRGALSLNAATQTILSGLPAKGLTALARTVVSEDLMPAWIPNIPHPAKTKLPATSKEGAAAVYFTACVNRIFGASRGEKQEMTLAEAMVTLSDRAGLPVWIPEDLGGNCCATVWHSKGYVEGNTYMANQVVESMWRWSDGGRLPVVCDASSCTFGITSEILHYLTPENLDKHQKMTLLDSIAWAHDHLLPRLEIKQKTGATVIHAVCSTQHLNLAGKLLTIAQKVSETAYNPIHSTCCAFAGDRGFLHPELTHDATQEVVAEIKDKHFDQYISSNRTCEIGMNLATGQDYKSVIFLLEEATR</sequence>
<dbReference type="GO" id="GO:1903457">
    <property type="term" value="P:lactate catabolic process"/>
    <property type="evidence" value="ECO:0007669"/>
    <property type="project" value="TreeGrafter"/>
</dbReference>
<dbReference type="AlphaFoldDB" id="A0A979GX90"/>
<name>A0A979GX90_CHIPD</name>
<evidence type="ECO:0000256" key="5">
    <source>
        <dbReference type="ARBA" id="ARBA00022827"/>
    </source>
</evidence>
<evidence type="ECO:0000256" key="7">
    <source>
        <dbReference type="ARBA" id="ARBA00023002"/>
    </source>
</evidence>